<comment type="cofactor">
    <cofactor evidence="2">
        <name>Zn(2+)</name>
        <dbReference type="ChEBI" id="CHEBI:29105"/>
    </cofactor>
</comment>
<dbReference type="PANTHER" id="PTHR43808">
    <property type="entry name" value="ACETYLORNITHINE DEACETYLASE"/>
    <property type="match status" value="1"/>
</dbReference>
<dbReference type="InterPro" id="IPR050072">
    <property type="entry name" value="Peptidase_M20A"/>
</dbReference>
<dbReference type="InterPro" id="IPR011650">
    <property type="entry name" value="Peptidase_M20_dimer"/>
</dbReference>
<dbReference type="GO" id="GO:0016787">
    <property type="term" value="F:hydrolase activity"/>
    <property type="evidence" value="ECO:0007669"/>
    <property type="project" value="UniProtKB-KW"/>
</dbReference>
<comment type="cofactor">
    <cofactor evidence="1">
        <name>Co(2+)</name>
        <dbReference type="ChEBI" id="CHEBI:48828"/>
    </cofactor>
</comment>
<reference evidence="9" key="1">
    <citation type="journal article" date="2020" name="mSystems">
        <title>Genome- and Community-Level Interaction Insights into Carbon Utilization and Element Cycling Functions of Hydrothermarchaeota in Hydrothermal Sediment.</title>
        <authorList>
            <person name="Zhou Z."/>
            <person name="Liu Y."/>
            <person name="Xu W."/>
            <person name="Pan J."/>
            <person name="Luo Z.H."/>
            <person name="Li M."/>
        </authorList>
    </citation>
    <scope>NUCLEOTIDE SEQUENCE [LARGE SCALE GENOMIC DNA]</scope>
    <source>
        <strain evidence="9">SpSt-110</strain>
    </source>
</reference>
<dbReference type="InterPro" id="IPR036264">
    <property type="entry name" value="Bact_exopeptidase_dim_dom"/>
</dbReference>
<evidence type="ECO:0000256" key="1">
    <source>
        <dbReference type="ARBA" id="ARBA00001941"/>
    </source>
</evidence>
<dbReference type="InterPro" id="IPR002933">
    <property type="entry name" value="Peptidase_M20"/>
</dbReference>
<gene>
    <name evidence="9" type="ORF">ENM60_01115</name>
</gene>
<dbReference type="AlphaFoldDB" id="A0A7J3XXG3"/>
<dbReference type="Gene3D" id="3.30.70.360">
    <property type="match status" value="1"/>
</dbReference>
<dbReference type="EMBL" id="DRYK01000020">
    <property type="protein sequence ID" value="HHP67387.1"/>
    <property type="molecule type" value="Genomic_DNA"/>
</dbReference>
<evidence type="ECO:0000256" key="2">
    <source>
        <dbReference type="ARBA" id="ARBA00001947"/>
    </source>
</evidence>
<proteinExistence type="inferred from homology"/>
<dbReference type="NCBIfam" id="TIGR01910">
    <property type="entry name" value="DapE-ArgE"/>
    <property type="match status" value="1"/>
</dbReference>
<protein>
    <submittedName>
        <fullName evidence="9">ArgE/DapE family deacylase</fullName>
    </submittedName>
</protein>
<comment type="caution">
    <text evidence="9">The sequence shown here is derived from an EMBL/GenBank/DDBJ whole genome shotgun (WGS) entry which is preliminary data.</text>
</comment>
<dbReference type="Pfam" id="PF01546">
    <property type="entry name" value="Peptidase_M20"/>
    <property type="match status" value="1"/>
</dbReference>
<dbReference type="InterPro" id="IPR010182">
    <property type="entry name" value="ArgE/DapE"/>
</dbReference>
<dbReference type="NCBIfam" id="NF006400">
    <property type="entry name" value="PRK08651.1-3"/>
    <property type="match status" value="1"/>
</dbReference>
<dbReference type="SUPFAM" id="SSF53187">
    <property type="entry name" value="Zn-dependent exopeptidases"/>
    <property type="match status" value="1"/>
</dbReference>
<evidence type="ECO:0000256" key="7">
    <source>
        <dbReference type="ARBA" id="ARBA00023285"/>
    </source>
</evidence>
<evidence type="ECO:0000256" key="4">
    <source>
        <dbReference type="ARBA" id="ARBA00022723"/>
    </source>
</evidence>
<evidence type="ECO:0000313" key="9">
    <source>
        <dbReference type="EMBL" id="HHP67387.1"/>
    </source>
</evidence>
<keyword evidence="4" id="KW-0479">Metal-binding</keyword>
<keyword evidence="5" id="KW-0378">Hydrolase</keyword>
<dbReference type="GO" id="GO:0046872">
    <property type="term" value="F:metal ion binding"/>
    <property type="evidence" value="ECO:0007669"/>
    <property type="project" value="UniProtKB-KW"/>
</dbReference>
<evidence type="ECO:0000256" key="3">
    <source>
        <dbReference type="ARBA" id="ARBA00006247"/>
    </source>
</evidence>
<accession>A0A7J3XXG3</accession>
<dbReference type="Gene3D" id="3.40.630.10">
    <property type="entry name" value="Zn peptidases"/>
    <property type="match status" value="1"/>
</dbReference>
<evidence type="ECO:0000259" key="8">
    <source>
        <dbReference type="Pfam" id="PF07687"/>
    </source>
</evidence>
<organism evidence="9">
    <name type="scientific">Thermogladius calderae</name>
    <dbReference type="NCBI Taxonomy" id="1200300"/>
    <lineage>
        <taxon>Archaea</taxon>
        <taxon>Thermoproteota</taxon>
        <taxon>Thermoprotei</taxon>
        <taxon>Desulfurococcales</taxon>
        <taxon>Desulfurococcaceae</taxon>
        <taxon>Thermogladius</taxon>
    </lineage>
</organism>
<dbReference type="PANTHER" id="PTHR43808:SF32">
    <property type="entry name" value="ARGE_DAPE-RELATED DEACYLASE"/>
    <property type="match status" value="1"/>
</dbReference>
<dbReference type="Pfam" id="PF07687">
    <property type="entry name" value="M20_dimer"/>
    <property type="match status" value="1"/>
</dbReference>
<name>A0A7J3XXG3_9CREN</name>
<sequence>MPSPDNPCCKGRVNFFPQQSFFPDQRWFKTSPLPSWVEDLILKTLVKSIEYPTVLGESYEDIVDFYKEVLSSHGAHVTVHRVDDEYVKKTIPREYNPDKPRYILLARIGSGEKTLQFNGHYDVVAPGEGWETPPFKPVVREGRVYGRGSTDMKGGIASVVGALAYLASTREPGIVVEAALVPDEEIGGLTGTGYLVDVLGSRPDWALIAEPSGINNIYIGHRGGVWALVKVYGRQAHGSTPWLGDNAFERMVYLAKAFIEEYKPKLAGKRSNFKYEMEEASTPTLTLGGRLLAPGSINIVPGVVGFSIDRRLIIEERADDVVEELRSFLKEASGKLGVEAELEVMEKSDPALTNPEALIVKAVEESSASVLGRKPRKTICVGGLDLRYYARRGVEVVAYGPGEVGLAHKVNEFVKVSELAKMTEVYVDLVRRLESYK</sequence>
<keyword evidence="6" id="KW-0862">Zinc</keyword>
<evidence type="ECO:0000256" key="5">
    <source>
        <dbReference type="ARBA" id="ARBA00022801"/>
    </source>
</evidence>
<dbReference type="SUPFAM" id="SSF55031">
    <property type="entry name" value="Bacterial exopeptidase dimerisation domain"/>
    <property type="match status" value="1"/>
</dbReference>
<comment type="similarity">
    <text evidence="3">Belongs to the peptidase M20A family.</text>
</comment>
<evidence type="ECO:0000256" key="6">
    <source>
        <dbReference type="ARBA" id="ARBA00022833"/>
    </source>
</evidence>
<feature type="domain" description="Peptidase M20 dimerisation" evidence="8">
    <location>
        <begin position="219"/>
        <end position="333"/>
    </location>
</feature>
<keyword evidence="7" id="KW-0170">Cobalt</keyword>